<sequence>MVFTAAAEHCARKDLLLLLLCLASRLLCCRSAAYCWFCFRRGLIAAGTIPGVDRLGCLKAACLRGSQFSGEIPSDFFLKMKSLKKVWLSDNKFSGGIPSSLA</sequence>
<dbReference type="InterPro" id="IPR032675">
    <property type="entry name" value="LRR_dom_sf"/>
</dbReference>
<protein>
    <submittedName>
        <fullName evidence="2">Uncharacterized protein</fullName>
    </submittedName>
</protein>
<dbReference type="SUPFAM" id="SSF52058">
    <property type="entry name" value="L domain-like"/>
    <property type="match status" value="1"/>
</dbReference>
<dbReference type="Pfam" id="PF00560">
    <property type="entry name" value="LRR_1"/>
    <property type="match status" value="1"/>
</dbReference>
<name>A0A835N1L6_9ROSI</name>
<evidence type="ECO:0000313" key="2">
    <source>
        <dbReference type="EMBL" id="KAF9685324.1"/>
    </source>
</evidence>
<keyword evidence="1" id="KW-0732">Signal</keyword>
<proteinExistence type="predicted"/>
<reference evidence="2 3" key="1">
    <citation type="submission" date="2020-10" db="EMBL/GenBank/DDBJ databases">
        <title>Plant Genome Project.</title>
        <authorList>
            <person name="Zhang R.-G."/>
        </authorList>
    </citation>
    <scope>NUCLEOTIDE SEQUENCE [LARGE SCALE GENOMIC DNA]</scope>
    <source>
        <strain evidence="2">FAFU-HL-1</strain>
        <tissue evidence="2">Leaf</tissue>
    </source>
</reference>
<feature type="signal peptide" evidence="1">
    <location>
        <begin position="1"/>
        <end position="31"/>
    </location>
</feature>
<dbReference type="EMBL" id="JADGMS010000003">
    <property type="protein sequence ID" value="KAF9685324.1"/>
    <property type="molecule type" value="Genomic_DNA"/>
</dbReference>
<evidence type="ECO:0000256" key="1">
    <source>
        <dbReference type="SAM" id="SignalP"/>
    </source>
</evidence>
<comment type="caution">
    <text evidence="2">The sequence shown here is derived from an EMBL/GenBank/DDBJ whole genome shotgun (WGS) entry which is preliminary data.</text>
</comment>
<evidence type="ECO:0000313" key="3">
    <source>
        <dbReference type="Proteomes" id="UP000657918"/>
    </source>
</evidence>
<gene>
    <name evidence="2" type="ORF">SADUNF_Sadunf03G0042700</name>
</gene>
<dbReference type="AlphaFoldDB" id="A0A835N1L6"/>
<keyword evidence="3" id="KW-1185">Reference proteome</keyword>
<dbReference type="Gene3D" id="3.80.10.10">
    <property type="entry name" value="Ribonuclease Inhibitor"/>
    <property type="match status" value="1"/>
</dbReference>
<feature type="chain" id="PRO_5032973400" evidence="1">
    <location>
        <begin position="32"/>
        <end position="102"/>
    </location>
</feature>
<dbReference type="InterPro" id="IPR001611">
    <property type="entry name" value="Leu-rich_rpt"/>
</dbReference>
<dbReference type="Proteomes" id="UP000657918">
    <property type="component" value="Unassembled WGS sequence"/>
</dbReference>
<dbReference type="OrthoDB" id="418615at2759"/>
<organism evidence="2 3">
    <name type="scientific">Salix dunnii</name>
    <dbReference type="NCBI Taxonomy" id="1413687"/>
    <lineage>
        <taxon>Eukaryota</taxon>
        <taxon>Viridiplantae</taxon>
        <taxon>Streptophyta</taxon>
        <taxon>Embryophyta</taxon>
        <taxon>Tracheophyta</taxon>
        <taxon>Spermatophyta</taxon>
        <taxon>Magnoliopsida</taxon>
        <taxon>eudicotyledons</taxon>
        <taxon>Gunneridae</taxon>
        <taxon>Pentapetalae</taxon>
        <taxon>rosids</taxon>
        <taxon>fabids</taxon>
        <taxon>Malpighiales</taxon>
        <taxon>Salicaceae</taxon>
        <taxon>Saliceae</taxon>
        <taxon>Salix</taxon>
    </lineage>
</organism>
<accession>A0A835N1L6</accession>